<evidence type="ECO:0008006" key="3">
    <source>
        <dbReference type="Google" id="ProtNLM"/>
    </source>
</evidence>
<protein>
    <recommendedName>
        <fullName evidence="3">Head-to-tail adaptor</fullName>
    </recommendedName>
</protein>
<reference evidence="1 2" key="1">
    <citation type="submission" date="2018-01" db="EMBL/GenBank/DDBJ databases">
        <authorList>
            <person name="Grinwald M.F."/>
            <person name="Tasoff P."/>
            <person name="Simpson K.F."/>
            <person name="Vasser A."/>
            <person name="Shaffer C.D."/>
            <person name="Weston-Hafer K.A."/>
            <person name="Russell D.A."/>
            <person name="Pope W.H."/>
            <person name="Jacobs-Sera D."/>
            <person name="Hendrix R.W."/>
            <person name="Hatfull G.F."/>
        </authorList>
    </citation>
    <scope>NUCLEOTIDE SEQUENCE [LARGE SCALE GENOMIC DNA]</scope>
</reference>
<proteinExistence type="predicted"/>
<keyword evidence="2" id="KW-1185">Reference proteome</keyword>
<sequence length="299" mass="33136">MEIYRNELADVVLNVPVTAIQGTFTVTANDGSTVLHTFSTVTAVQGGYKVTLPFSLVDKDSEFTVKWSFNYNDAGTTKPYTYNTPVRVVTPYATSGEIAEAIPDISTYATPAEINRTERRIRGVIENYTGQKFGRFVGKRQVIGAGDSQLKLPERLVSITNLTGANVLQGVSIPDFYAVRGDGYYLGMSSPTPEGDYVFENVIRDPDSMWNRGGFRDNVVYTVEGVWGYDEVPTEVKEAALIMIEEALCPQAVYRERYLKAISGDGWRYEFVGAAYSGTGNVIADQLLEQYRRTTITVI</sequence>
<dbReference type="OrthoDB" id="5571at10239"/>
<dbReference type="EMBL" id="MG757153">
    <property type="protein sequence ID" value="AVD99229.1"/>
    <property type="molecule type" value="Genomic_DNA"/>
</dbReference>
<dbReference type="Proteomes" id="UP000241925">
    <property type="component" value="Segment"/>
</dbReference>
<evidence type="ECO:0000313" key="2">
    <source>
        <dbReference type="Proteomes" id="UP000241925"/>
    </source>
</evidence>
<evidence type="ECO:0000313" key="1">
    <source>
        <dbReference type="EMBL" id="AVD99229.1"/>
    </source>
</evidence>
<accession>A0A2L1IVK4</accession>
<organism evidence="1 2">
    <name type="scientific">Streptomyces phage BillNye</name>
    <dbReference type="NCBI Taxonomy" id="2079426"/>
    <lineage>
        <taxon>Viruses</taxon>
        <taxon>Duplodnaviria</taxon>
        <taxon>Heunggongvirae</taxon>
        <taxon>Uroviricota</taxon>
        <taxon>Caudoviricetes</taxon>
        <taxon>Stanwilliamsviridae</taxon>
        <taxon>Loccivirinae</taxon>
        <taxon>Wilnyevirus</taxon>
        <taxon>Wilnyevirus billnye</taxon>
    </lineage>
</organism>
<name>A0A2L1IVK4_9CAUD</name>
<gene>
    <name evidence="1" type="ORF">SEA_BILLNYE_27</name>
</gene>